<dbReference type="Gene3D" id="3.30.2180.10">
    <property type="entry name" value="ATP12-like"/>
    <property type="match status" value="1"/>
</dbReference>
<dbReference type="Gene3D" id="1.10.3580.10">
    <property type="entry name" value="ATP12 ATPase"/>
    <property type="match status" value="1"/>
</dbReference>
<dbReference type="GO" id="GO:0043461">
    <property type="term" value="P:proton-transporting ATP synthase complex assembly"/>
    <property type="evidence" value="ECO:0007669"/>
    <property type="project" value="InterPro"/>
</dbReference>
<dbReference type="PANTHER" id="PTHR21013">
    <property type="entry name" value="ATP SYNTHASE MITOCHONDRIAL F1 COMPLEX ASSEMBLY FACTOR 2/ATP12 PROTEIN, MITOCHONDRIAL PRECURSOR"/>
    <property type="match status" value="1"/>
</dbReference>
<dbReference type="EMBL" id="RYFI01000002">
    <property type="protein sequence ID" value="RXF75190.1"/>
    <property type="molecule type" value="Genomic_DNA"/>
</dbReference>
<dbReference type="RefSeq" id="WP_128776179.1">
    <property type="nucleotide sequence ID" value="NZ_RYFI01000002.1"/>
</dbReference>
<protein>
    <submittedName>
        <fullName evidence="5">ATPase</fullName>
    </submittedName>
</protein>
<keyword evidence="4" id="KW-0812">Transmembrane</keyword>
<dbReference type="AlphaFoldDB" id="A0A4Q0MN17"/>
<feature type="transmembrane region" description="Helical" evidence="4">
    <location>
        <begin position="168"/>
        <end position="190"/>
    </location>
</feature>
<keyword evidence="4" id="KW-0472">Membrane</keyword>
<dbReference type="InterPro" id="IPR011419">
    <property type="entry name" value="ATP12_ATP_synth-F1-assembly"/>
</dbReference>
<evidence type="ECO:0000256" key="2">
    <source>
        <dbReference type="ARBA" id="ARBA00022946"/>
    </source>
</evidence>
<keyword evidence="4" id="KW-1133">Transmembrane helix</keyword>
<dbReference type="Pfam" id="PF07542">
    <property type="entry name" value="ATP12"/>
    <property type="match status" value="1"/>
</dbReference>
<dbReference type="InterPro" id="IPR042272">
    <property type="entry name" value="ATP12_ATP_synth-F1-assembly_N"/>
</dbReference>
<organism evidence="5 6">
    <name type="scientific">Hansschlegelia zhihuaiae</name>
    <dbReference type="NCBI Taxonomy" id="405005"/>
    <lineage>
        <taxon>Bacteria</taxon>
        <taxon>Pseudomonadati</taxon>
        <taxon>Pseudomonadota</taxon>
        <taxon>Alphaproteobacteria</taxon>
        <taxon>Hyphomicrobiales</taxon>
        <taxon>Methylopilaceae</taxon>
        <taxon>Hansschlegelia</taxon>
    </lineage>
</organism>
<keyword evidence="2" id="KW-0809">Transit peptide</keyword>
<gene>
    <name evidence="5" type="ORF">EK403_02430</name>
</gene>
<accession>A0A4Q0MN17</accession>
<evidence type="ECO:0000313" key="6">
    <source>
        <dbReference type="Proteomes" id="UP000289708"/>
    </source>
</evidence>
<name>A0A4Q0MN17_9HYPH</name>
<evidence type="ECO:0000313" key="5">
    <source>
        <dbReference type="EMBL" id="RXF75190.1"/>
    </source>
</evidence>
<keyword evidence="3" id="KW-0143">Chaperone</keyword>
<feature type="non-terminal residue" evidence="5">
    <location>
        <position position="255"/>
    </location>
</feature>
<evidence type="ECO:0000256" key="3">
    <source>
        <dbReference type="ARBA" id="ARBA00023186"/>
    </source>
</evidence>
<comment type="similarity">
    <text evidence="1">Belongs to the ATP12 family.</text>
</comment>
<dbReference type="InterPro" id="IPR023335">
    <property type="entry name" value="ATP12_ortho_dom_sf"/>
</dbReference>
<dbReference type="SUPFAM" id="SSF160909">
    <property type="entry name" value="ATP12-like"/>
    <property type="match status" value="1"/>
</dbReference>
<sequence>MSDGAKAATASLPKRFYKEAQVIVTAEGFAIALDGRHARTPARAPLALPTAALAEAVAEEWRAQGEAIDPSTMPLTRLANVAIDGVAQEAEAVAAEIVKYAGSDLVCYRAEGPERLVARQSELWDPVLAFAREELGARFMLAEGVMFVGQPEETLAAVDRATPRDDPFVLAALSTMTTLTGSALIALGVLRGRFTAAAAWEAAEVDEAWNAELWGADSEAEARRALRWRDMAAAARMAALARTSPLPGGERSVRR</sequence>
<evidence type="ECO:0000256" key="4">
    <source>
        <dbReference type="SAM" id="Phobius"/>
    </source>
</evidence>
<comment type="caution">
    <text evidence="5">The sequence shown here is derived from an EMBL/GenBank/DDBJ whole genome shotgun (WGS) entry which is preliminary data.</text>
</comment>
<keyword evidence="6" id="KW-1185">Reference proteome</keyword>
<proteinExistence type="inferred from homology"/>
<reference evidence="5 6" key="1">
    <citation type="submission" date="2018-12" db="EMBL/GenBank/DDBJ databases">
        <title>bacterium Hansschlegelia zhihuaiae S113.</title>
        <authorList>
            <person name="He J."/>
        </authorList>
    </citation>
    <scope>NUCLEOTIDE SEQUENCE [LARGE SCALE GENOMIC DNA]</scope>
    <source>
        <strain evidence="5 6">S 113</strain>
    </source>
</reference>
<evidence type="ECO:0000256" key="1">
    <source>
        <dbReference type="ARBA" id="ARBA00008231"/>
    </source>
</evidence>
<dbReference type="PANTHER" id="PTHR21013:SF10">
    <property type="entry name" value="ATP SYNTHASE MITOCHONDRIAL F1 COMPLEX ASSEMBLY FACTOR 2"/>
    <property type="match status" value="1"/>
</dbReference>
<dbReference type="OrthoDB" id="9797825at2"/>
<dbReference type="Proteomes" id="UP000289708">
    <property type="component" value="Unassembled WGS sequence"/>
</dbReference>